<dbReference type="Proteomes" id="UP000796880">
    <property type="component" value="Unassembled WGS sequence"/>
</dbReference>
<organism evidence="4 5">
    <name type="scientific">Rhamnella rubrinervis</name>
    <dbReference type="NCBI Taxonomy" id="2594499"/>
    <lineage>
        <taxon>Eukaryota</taxon>
        <taxon>Viridiplantae</taxon>
        <taxon>Streptophyta</taxon>
        <taxon>Embryophyta</taxon>
        <taxon>Tracheophyta</taxon>
        <taxon>Spermatophyta</taxon>
        <taxon>Magnoliopsida</taxon>
        <taxon>eudicotyledons</taxon>
        <taxon>Gunneridae</taxon>
        <taxon>Pentapetalae</taxon>
        <taxon>rosids</taxon>
        <taxon>fabids</taxon>
        <taxon>Rosales</taxon>
        <taxon>Rhamnaceae</taxon>
        <taxon>rhamnoid group</taxon>
        <taxon>Rhamneae</taxon>
        <taxon>Rhamnella</taxon>
    </lineage>
</organism>
<keyword evidence="5" id="KW-1185">Reference proteome</keyword>
<dbReference type="InterPro" id="IPR025836">
    <property type="entry name" value="Zn_knuckle_CX2CX4HX4C"/>
</dbReference>
<proteinExistence type="predicted"/>
<accession>A0A8K0HCU5</accession>
<feature type="domain" description="DUF4283" evidence="2">
    <location>
        <begin position="35"/>
        <end position="112"/>
    </location>
</feature>
<evidence type="ECO:0008006" key="6">
    <source>
        <dbReference type="Google" id="ProtNLM"/>
    </source>
</evidence>
<dbReference type="PANTHER" id="PTHR31286:SF178">
    <property type="entry name" value="DUF4283 DOMAIN-CONTAINING PROTEIN"/>
    <property type="match status" value="1"/>
</dbReference>
<gene>
    <name evidence="4" type="ORF">FNV43_RR06029</name>
</gene>
<feature type="domain" description="Zinc knuckle CX2CX4HX4C" evidence="3">
    <location>
        <begin position="186"/>
        <end position="217"/>
    </location>
</feature>
<dbReference type="AlphaFoldDB" id="A0A8K0HCU5"/>
<dbReference type="EMBL" id="VOIH02000003">
    <property type="protein sequence ID" value="KAF3449950.1"/>
    <property type="molecule type" value="Genomic_DNA"/>
</dbReference>
<evidence type="ECO:0000256" key="1">
    <source>
        <dbReference type="SAM" id="MobiDB-lite"/>
    </source>
</evidence>
<name>A0A8K0HCU5_9ROSA</name>
<evidence type="ECO:0000259" key="2">
    <source>
        <dbReference type="Pfam" id="PF14111"/>
    </source>
</evidence>
<evidence type="ECO:0000259" key="3">
    <source>
        <dbReference type="Pfam" id="PF14392"/>
    </source>
</evidence>
<sequence>MDPQQPRAVQLQLSFQGLSLTDREEEASEITRKVLMGKLLSTRSFRRFKLADFIPKIWNLQGKVRIENVLDNVFKFSFSEYKDKEAIFNRRPWSFNGAHMIMKEWSPDLQLKEIDFSTSIFQVQIHELPPKLFHLENAVKIEGLLGKVYKESIHKRALVGGKYIRLKVEISIGQPITAGFFQHRDDREDFWVQFKYKRLSDFCYTCGMIDHVIGRCTFRNPATVTAANGVTAQLYGRWIRAESSESMIFESKVRTAPIQVTENNDRQEGEAIEAIQTDEDSRIEEEVSTIKHLDPVGISIARGSIEKSRDIRDSKIREPNVNALCITLGRQLDTDLCLRSSIIQQGLTKNFTIEKLEEWASSWIAQFANLAVQKDNNLERSLSEIQSNVGRNLGKELLSWAGITPGATSPASGNRTRPISIPSMIQRKRTGSQLEGGKIIGGVFNESSSRVDEEELSRAFEEEASIREESALSPFEMGRKSISPIRTRSRRRQL</sequence>
<dbReference type="Pfam" id="PF14392">
    <property type="entry name" value="zf-CCHC_4"/>
    <property type="match status" value="1"/>
</dbReference>
<dbReference type="PANTHER" id="PTHR31286">
    <property type="entry name" value="GLYCINE-RICH CELL WALL STRUCTURAL PROTEIN 1.8-LIKE"/>
    <property type="match status" value="1"/>
</dbReference>
<protein>
    <recommendedName>
        <fullName evidence="6">DUF4283 domain-containing protein</fullName>
    </recommendedName>
</protein>
<evidence type="ECO:0000313" key="4">
    <source>
        <dbReference type="EMBL" id="KAF3449950.1"/>
    </source>
</evidence>
<reference evidence="4" key="1">
    <citation type="submission" date="2020-03" db="EMBL/GenBank/DDBJ databases">
        <title>A high-quality chromosome-level genome assembly of a woody plant with both climbing and erect habits, Rhamnella rubrinervis.</title>
        <authorList>
            <person name="Lu Z."/>
            <person name="Yang Y."/>
            <person name="Zhu X."/>
            <person name="Sun Y."/>
        </authorList>
    </citation>
    <scope>NUCLEOTIDE SEQUENCE</scope>
    <source>
        <strain evidence="4">BYM</strain>
        <tissue evidence="4">Leaf</tissue>
    </source>
</reference>
<feature type="region of interest" description="Disordered" evidence="1">
    <location>
        <begin position="462"/>
        <end position="494"/>
    </location>
</feature>
<dbReference type="InterPro" id="IPR025558">
    <property type="entry name" value="DUF4283"/>
</dbReference>
<dbReference type="Pfam" id="PF14111">
    <property type="entry name" value="DUF4283"/>
    <property type="match status" value="1"/>
</dbReference>
<comment type="caution">
    <text evidence="4">The sequence shown here is derived from an EMBL/GenBank/DDBJ whole genome shotgun (WGS) entry which is preliminary data.</text>
</comment>
<dbReference type="InterPro" id="IPR040256">
    <property type="entry name" value="At4g02000-like"/>
</dbReference>
<dbReference type="OrthoDB" id="1165906at2759"/>
<evidence type="ECO:0000313" key="5">
    <source>
        <dbReference type="Proteomes" id="UP000796880"/>
    </source>
</evidence>